<reference evidence="5 6" key="1">
    <citation type="journal article" date="2020" name="Microb. Genom.">
        <title>Genetic diversity of clinical and environmental Mucorales isolates obtained from an investigation of mucormycosis cases among solid organ transplant recipients.</title>
        <authorList>
            <person name="Nguyen M.H."/>
            <person name="Kaul D."/>
            <person name="Muto C."/>
            <person name="Cheng S.J."/>
            <person name="Richter R.A."/>
            <person name="Bruno V.M."/>
            <person name="Liu G."/>
            <person name="Beyhan S."/>
            <person name="Sundermann A.J."/>
            <person name="Mounaud S."/>
            <person name="Pasculle A.W."/>
            <person name="Nierman W.C."/>
            <person name="Driscoll E."/>
            <person name="Cumbie R."/>
            <person name="Clancy C.J."/>
            <person name="Dupont C.L."/>
        </authorList>
    </citation>
    <scope>NUCLEOTIDE SEQUENCE [LARGE SCALE GENOMIC DNA]</scope>
    <source>
        <strain evidence="5 6">GL24</strain>
    </source>
</reference>
<feature type="region of interest" description="Disordered" evidence="3">
    <location>
        <begin position="25"/>
        <end position="69"/>
    </location>
</feature>
<dbReference type="Pfam" id="PF00617">
    <property type="entry name" value="RasGEF"/>
    <property type="match status" value="1"/>
</dbReference>
<dbReference type="InterPro" id="IPR036964">
    <property type="entry name" value="RASGEF_cat_dom_sf"/>
</dbReference>
<dbReference type="Proteomes" id="UP000740926">
    <property type="component" value="Unassembled WGS sequence"/>
</dbReference>
<evidence type="ECO:0000313" key="6">
    <source>
        <dbReference type="Proteomes" id="UP000740926"/>
    </source>
</evidence>
<dbReference type="InterPro" id="IPR023578">
    <property type="entry name" value="Ras_GEF_dom_sf"/>
</dbReference>
<evidence type="ECO:0000256" key="2">
    <source>
        <dbReference type="PROSITE-ProRule" id="PRU00168"/>
    </source>
</evidence>
<sequence>MLSISLSTETAMQNLMHKAWSHFESGQLKRGPPPLPKKPLSLSKSSFPPPPLPPKKHLKLKSSEGQKPKAGLIKASTAAAIKMTSIKPAIVSRRSSSPYTASSTPFKPSVSYNKDLFLAATIQIQHCVRAKRLDNTSSNNIPLIPQPPFDFISDTLKQQQKFDPSFERLRALQAIHVLSVLQFHPILTAYQLTLIDFSIFRKITIAALKNHKPKSPQKWIVTSTDFFNYLTRLIEHSILIKQAASDRARYLSYWIKVASKCHELKNYQTLKAIISALGTPPIQRLKQSWTFVPKKSMHLLENMNELMSESCNYEKYRQAMLDNSKASEPTVPFLGIFLHDMTYLAELQDQKGVRATELITLFSKMQKRPDYPLALPDTYTKDIASYNRPKFSIRSATAARKSSQDDEYGKLSIDMQQCLVTQYLLTRPWVNEKTVDELCVLREPTKPQGGIVLTSSVSLTTTTESSTNSLASATTTTGRPLSLEDSNYFHKKINPGFWLFGRKSVDHNTALQSLDSFDTLYHSSNRLSFDNKDEGEEKDEKMYLKKKHYGTISSQSNNSLAIFRKDYWKNNNSTRKFSLSSFSSDPSLSAIYRSTEPLTSHPLDNTQPDTSSSFI</sequence>
<dbReference type="SMART" id="SM00147">
    <property type="entry name" value="RasGEF"/>
    <property type="match status" value="1"/>
</dbReference>
<evidence type="ECO:0000259" key="4">
    <source>
        <dbReference type="PROSITE" id="PS50009"/>
    </source>
</evidence>
<dbReference type="InterPro" id="IPR001895">
    <property type="entry name" value="RASGEF_cat_dom"/>
</dbReference>
<evidence type="ECO:0000256" key="3">
    <source>
        <dbReference type="SAM" id="MobiDB-lite"/>
    </source>
</evidence>
<keyword evidence="1 2" id="KW-0344">Guanine-nucleotide releasing factor</keyword>
<dbReference type="Gene3D" id="1.10.840.10">
    <property type="entry name" value="Ras guanine-nucleotide exchange factors catalytic domain"/>
    <property type="match status" value="1"/>
</dbReference>
<organism evidence="5 6">
    <name type="scientific">Rhizopus delemar</name>
    <dbReference type="NCBI Taxonomy" id="936053"/>
    <lineage>
        <taxon>Eukaryota</taxon>
        <taxon>Fungi</taxon>
        <taxon>Fungi incertae sedis</taxon>
        <taxon>Mucoromycota</taxon>
        <taxon>Mucoromycotina</taxon>
        <taxon>Mucoromycetes</taxon>
        <taxon>Mucorales</taxon>
        <taxon>Mucorineae</taxon>
        <taxon>Rhizopodaceae</taxon>
        <taxon>Rhizopus</taxon>
    </lineage>
</organism>
<dbReference type="PROSITE" id="PS50009">
    <property type="entry name" value="RASGEF_CAT"/>
    <property type="match status" value="1"/>
</dbReference>
<gene>
    <name evidence="5" type="ORF">G6F50_004149</name>
</gene>
<dbReference type="AlphaFoldDB" id="A0A9P6Z6R3"/>
<dbReference type="GO" id="GO:0005085">
    <property type="term" value="F:guanyl-nucleotide exchange factor activity"/>
    <property type="evidence" value="ECO:0007669"/>
    <property type="project" value="UniProtKB-KW"/>
</dbReference>
<evidence type="ECO:0000313" key="5">
    <source>
        <dbReference type="EMBL" id="KAG1571962.1"/>
    </source>
</evidence>
<keyword evidence="6" id="KW-1185">Reference proteome</keyword>
<proteinExistence type="predicted"/>
<dbReference type="SUPFAM" id="SSF48366">
    <property type="entry name" value="Ras GEF"/>
    <property type="match status" value="1"/>
</dbReference>
<evidence type="ECO:0000256" key="1">
    <source>
        <dbReference type="ARBA" id="ARBA00022658"/>
    </source>
</evidence>
<dbReference type="GO" id="GO:0007264">
    <property type="term" value="P:small GTPase-mediated signal transduction"/>
    <property type="evidence" value="ECO:0007669"/>
    <property type="project" value="InterPro"/>
</dbReference>
<dbReference type="PANTHER" id="PTHR23113">
    <property type="entry name" value="GUANINE NUCLEOTIDE EXCHANGE FACTOR"/>
    <property type="match status" value="1"/>
</dbReference>
<comment type="caution">
    <text evidence="5">The sequence shown here is derived from an EMBL/GenBank/DDBJ whole genome shotgun (WGS) entry which is preliminary data.</text>
</comment>
<feature type="domain" description="Ras-GEF" evidence="4">
    <location>
        <begin position="184"/>
        <end position="418"/>
    </location>
</feature>
<accession>A0A9P6Z6R3</accession>
<dbReference type="PANTHER" id="PTHR23113:SF99">
    <property type="entry name" value="RASGEF DOMAIN-CONTAINING PROTEIN"/>
    <property type="match status" value="1"/>
</dbReference>
<protein>
    <recommendedName>
        <fullName evidence="4">Ras-GEF domain-containing protein</fullName>
    </recommendedName>
</protein>
<dbReference type="EMBL" id="JAANIU010000484">
    <property type="protein sequence ID" value="KAG1571962.1"/>
    <property type="molecule type" value="Genomic_DNA"/>
</dbReference>
<name>A0A9P6Z6R3_9FUNG</name>
<dbReference type="InterPro" id="IPR008937">
    <property type="entry name" value="Ras-like_GEF"/>
</dbReference>